<dbReference type="AlphaFoldDB" id="A0A839QCE8"/>
<dbReference type="Pfam" id="PF02627">
    <property type="entry name" value="CMD"/>
    <property type="match status" value="1"/>
</dbReference>
<organism evidence="3 4">
    <name type="scientific">Mycolicibacterium iranicum</name>
    <name type="common">Mycobacterium iranicum</name>
    <dbReference type="NCBI Taxonomy" id="912594"/>
    <lineage>
        <taxon>Bacteria</taxon>
        <taxon>Bacillati</taxon>
        <taxon>Actinomycetota</taxon>
        <taxon>Actinomycetes</taxon>
        <taxon>Mycobacteriales</taxon>
        <taxon>Mycobacteriaceae</taxon>
        <taxon>Mycolicibacterium</taxon>
    </lineage>
</organism>
<feature type="region of interest" description="Disordered" evidence="1">
    <location>
        <begin position="1"/>
        <end position="20"/>
    </location>
</feature>
<protein>
    <submittedName>
        <fullName evidence="3">Alkylhydroperoxidase family enzyme</fullName>
    </submittedName>
</protein>
<dbReference type="PANTHER" id="PTHR34846">
    <property type="entry name" value="4-CARBOXYMUCONOLACTONE DECARBOXYLASE FAMILY PROTEIN (AFU_ORTHOLOGUE AFUA_6G11590)"/>
    <property type="match status" value="1"/>
</dbReference>
<dbReference type="SUPFAM" id="SSF69118">
    <property type="entry name" value="AhpD-like"/>
    <property type="match status" value="1"/>
</dbReference>
<dbReference type="InterPro" id="IPR029032">
    <property type="entry name" value="AhpD-like"/>
</dbReference>
<feature type="domain" description="Carboxymuconolactone decarboxylase-like" evidence="2">
    <location>
        <begin position="50"/>
        <end position="111"/>
    </location>
</feature>
<keyword evidence="3" id="KW-0560">Oxidoreductase</keyword>
<sequence>MPIPEQPRVAPLPDDRWTDESRDAVSPLLPVERANLRDAGNILGTLVHHPALTRAYLTFNAHLLLGSTLSARAREVALLRAVHVRRSDYLWDHHVPIAQRAGITAAEIESIRSGDPQDPVDALLVRVVDELEASNALGDETWSALREVFDERQVMDLVFTVGCYQLLGTAVNVLGIQPEDH</sequence>
<proteinExistence type="predicted"/>
<reference evidence="3 4" key="1">
    <citation type="submission" date="2020-08" db="EMBL/GenBank/DDBJ databases">
        <title>The Agave Microbiome: Exploring the role of microbial communities in plant adaptations to desert environments.</title>
        <authorList>
            <person name="Partida-Martinez L.P."/>
        </authorList>
    </citation>
    <scope>NUCLEOTIDE SEQUENCE [LARGE SCALE GENOMIC DNA]</scope>
    <source>
        <strain evidence="3 4">AT2.18</strain>
    </source>
</reference>
<evidence type="ECO:0000313" key="3">
    <source>
        <dbReference type="EMBL" id="MBB2991856.1"/>
    </source>
</evidence>
<keyword evidence="4" id="KW-1185">Reference proteome</keyword>
<name>A0A839QCE8_MYCIR</name>
<dbReference type="GO" id="GO:0051920">
    <property type="term" value="F:peroxiredoxin activity"/>
    <property type="evidence" value="ECO:0007669"/>
    <property type="project" value="InterPro"/>
</dbReference>
<evidence type="ECO:0000313" key="4">
    <source>
        <dbReference type="Proteomes" id="UP000550501"/>
    </source>
</evidence>
<dbReference type="Proteomes" id="UP000550501">
    <property type="component" value="Unassembled WGS sequence"/>
</dbReference>
<dbReference type="PANTHER" id="PTHR34846:SF5">
    <property type="entry name" value="CARBOXYMUCONOLACTONE DECARBOXYLASE-LIKE DOMAIN-CONTAINING PROTEIN"/>
    <property type="match status" value="1"/>
</dbReference>
<keyword evidence="3" id="KW-0575">Peroxidase</keyword>
<dbReference type="InterPro" id="IPR003779">
    <property type="entry name" value="CMD-like"/>
</dbReference>
<evidence type="ECO:0000259" key="2">
    <source>
        <dbReference type="Pfam" id="PF02627"/>
    </source>
</evidence>
<dbReference type="RefSeq" id="WP_183469958.1">
    <property type="nucleotide sequence ID" value="NZ_JACHVU010000007.1"/>
</dbReference>
<evidence type="ECO:0000256" key="1">
    <source>
        <dbReference type="SAM" id="MobiDB-lite"/>
    </source>
</evidence>
<dbReference type="EMBL" id="JACHVU010000007">
    <property type="protein sequence ID" value="MBB2991856.1"/>
    <property type="molecule type" value="Genomic_DNA"/>
</dbReference>
<dbReference type="Gene3D" id="1.20.1290.10">
    <property type="entry name" value="AhpD-like"/>
    <property type="match status" value="1"/>
</dbReference>
<accession>A0A839QCE8</accession>
<comment type="caution">
    <text evidence="3">The sequence shown here is derived from an EMBL/GenBank/DDBJ whole genome shotgun (WGS) entry which is preliminary data.</text>
</comment>
<gene>
    <name evidence="3" type="ORF">FHR72_003346</name>
</gene>